<dbReference type="AlphaFoldDB" id="A0A1Y1WIW5"/>
<dbReference type="Proteomes" id="UP000193944">
    <property type="component" value="Unassembled WGS sequence"/>
</dbReference>
<dbReference type="EMBL" id="MCFG01000386">
    <property type="protein sequence ID" value="ORX73477.1"/>
    <property type="molecule type" value="Genomic_DNA"/>
</dbReference>
<feature type="region of interest" description="Disordered" evidence="1">
    <location>
        <begin position="1"/>
        <end position="71"/>
    </location>
</feature>
<evidence type="ECO:0000313" key="3">
    <source>
        <dbReference type="Proteomes" id="UP000193944"/>
    </source>
</evidence>
<comment type="caution">
    <text evidence="2">The sequence shown here is derived from an EMBL/GenBank/DDBJ whole genome shotgun (WGS) entry which is preliminary data.</text>
</comment>
<feature type="compositionally biased region" description="Polar residues" evidence="1">
    <location>
        <begin position="1"/>
        <end position="12"/>
    </location>
</feature>
<organism evidence="2 3">
    <name type="scientific">Anaeromyces robustus</name>
    <dbReference type="NCBI Taxonomy" id="1754192"/>
    <lineage>
        <taxon>Eukaryota</taxon>
        <taxon>Fungi</taxon>
        <taxon>Fungi incertae sedis</taxon>
        <taxon>Chytridiomycota</taxon>
        <taxon>Chytridiomycota incertae sedis</taxon>
        <taxon>Neocallimastigomycetes</taxon>
        <taxon>Neocallimastigales</taxon>
        <taxon>Neocallimastigaceae</taxon>
        <taxon>Anaeromyces</taxon>
    </lineage>
</organism>
<feature type="compositionally biased region" description="Low complexity" evidence="1">
    <location>
        <begin position="48"/>
        <end position="61"/>
    </location>
</feature>
<name>A0A1Y1WIW5_9FUNG</name>
<feature type="compositionally biased region" description="Basic and acidic residues" evidence="1">
    <location>
        <begin position="22"/>
        <end position="47"/>
    </location>
</feature>
<evidence type="ECO:0000256" key="1">
    <source>
        <dbReference type="SAM" id="MobiDB-lite"/>
    </source>
</evidence>
<gene>
    <name evidence="2" type="ORF">BCR32DRAFT_249927</name>
</gene>
<protein>
    <submittedName>
        <fullName evidence="2">Uncharacterized protein</fullName>
    </submittedName>
</protein>
<proteinExistence type="predicted"/>
<sequence>MKSNGNNDSSHIAFQLNNSKNSLKDKNDKKNKNEDTMKRNKSIDYERNNSLSSIRSLNNSESENDNRNIMEEKETKSKLVLHKMLTNNYKKLNSDIDLINRAIRLQDLVNMMTSFFLYYPENNNYPFVEIYDEHKKNRTKREIKDFIDKKTILDHLEENIEDFNDQLAGVDDVNDDNKNDEYNDNDYSIEINEKYDKFPESRTIQIYESDDLNEIIEK</sequence>
<accession>A0A1Y1WIW5</accession>
<keyword evidence="3" id="KW-1185">Reference proteome</keyword>
<evidence type="ECO:0000313" key="2">
    <source>
        <dbReference type="EMBL" id="ORX73477.1"/>
    </source>
</evidence>
<reference evidence="2 3" key="1">
    <citation type="submission" date="2016-08" db="EMBL/GenBank/DDBJ databases">
        <title>A Parts List for Fungal Cellulosomes Revealed by Comparative Genomics.</title>
        <authorList>
            <consortium name="DOE Joint Genome Institute"/>
            <person name="Haitjema C.H."/>
            <person name="Gilmore S.P."/>
            <person name="Henske J.K."/>
            <person name="Solomon K.V."/>
            <person name="De Groot R."/>
            <person name="Kuo A."/>
            <person name="Mondo S.J."/>
            <person name="Salamov A.A."/>
            <person name="Labutti K."/>
            <person name="Zhao Z."/>
            <person name="Chiniquy J."/>
            <person name="Barry K."/>
            <person name="Brewer H.M."/>
            <person name="Purvine S.O."/>
            <person name="Wright A.T."/>
            <person name="Boxma B."/>
            <person name="Van Alen T."/>
            <person name="Hackstein J.H."/>
            <person name="Baker S.E."/>
            <person name="Grigoriev I.V."/>
            <person name="O'Malley M.A."/>
        </authorList>
    </citation>
    <scope>NUCLEOTIDE SEQUENCE [LARGE SCALE GENOMIC DNA]</scope>
    <source>
        <strain evidence="2 3">S4</strain>
    </source>
</reference>
<reference evidence="2 3" key="2">
    <citation type="submission" date="2016-08" db="EMBL/GenBank/DDBJ databases">
        <title>Pervasive Adenine N6-methylation of Active Genes in Fungi.</title>
        <authorList>
            <consortium name="DOE Joint Genome Institute"/>
            <person name="Mondo S.J."/>
            <person name="Dannebaum R.O."/>
            <person name="Kuo R.C."/>
            <person name="Labutti K."/>
            <person name="Haridas S."/>
            <person name="Kuo A."/>
            <person name="Salamov A."/>
            <person name="Ahrendt S.R."/>
            <person name="Lipzen A."/>
            <person name="Sullivan W."/>
            <person name="Andreopoulos W.B."/>
            <person name="Clum A."/>
            <person name="Lindquist E."/>
            <person name="Daum C."/>
            <person name="Ramamoorthy G.K."/>
            <person name="Gryganskyi A."/>
            <person name="Culley D."/>
            <person name="Magnuson J.K."/>
            <person name="James T.Y."/>
            <person name="O'Malley M.A."/>
            <person name="Stajich J.E."/>
            <person name="Spatafora J.W."/>
            <person name="Visel A."/>
            <person name="Grigoriev I.V."/>
        </authorList>
    </citation>
    <scope>NUCLEOTIDE SEQUENCE [LARGE SCALE GENOMIC DNA]</scope>
    <source>
        <strain evidence="2 3">S4</strain>
    </source>
</reference>